<evidence type="ECO:0000313" key="18">
    <source>
        <dbReference type="EMBL" id="MBX03588.1"/>
    </source>
</evidence>
<dbReference type="GO" id="GO:0046577">
    <property type="term" value="F:long-chain-alcohol oxidase activity"/>
    <property type="evidence" value="ECO:0007669"/>
    <property type="project" value="UniProtKB-EC"/>
</dbReference>
<evidence type="ECO:0000259" key="16">
    <source>
        <dbReference type="Pfam" id="PF00890"/>
    </source>
</evidence>
<dbReference type="Pfam" id="PF05199">
    <property type="entry name" value="GMC_oxred_C"/>
    <property type="match status" value="1"/>
</dbReference>
<organism evidence="18">
    <name type="scientific">Rhizophora mucronata</name>
    <name type="common">Asiatic mangrove</name>
    <dbReference type="NCBI Taxonomy" id="61149"/>
    <lineage>
        <taxon>Eukaryota</taxon>
        <taxon>Viridiplantae</taxon>
        <taxon>Streptophyta</taxon>
        <taxon>Embryophyta</taxon>
        <taxon>Tracheophyta</taxon>
        <taxon>Spermatophyta</taxon>
        <taxon>Magnoliopsida</taxon>
        <taxon>eudicotyledons</taxon>
        <taxon>Gunneridae</taxon>
        <taxon>Pentapetalae</taxon>
        <taxon>rosids</taxon>
        <taxon>fabids</taxon>
        <taxon>Malpighiales</taxon>
        <taxon>Rhizophoraceae</taxon>
        <taxon>Rhizophora</taxon>
    </lineage>
</organism>
<evidence type="ECO:0000256" key="2">
    <source>
        <dbReference type="ARBA" id="ARBA00003842"/>
    </source>
</evidence>
<dbReference type="InterPro" id="IPR012400">
    <property type="entry name" value="Long_Oxdase"/>
</dbReference>
<comment type="similarity">
    <text evidence="4 12">Belongs to the GMC oxidoreductase family.</text>
</comment>
<comment type="subcellular location">
    <subcellularLocation>
        <location evidence="3 12">Membrane</location>
    </subcellularLocation>
</comment>
<dbReference type="GO" id="GO:0016020">
    <property type="term" value="C:membrane"/>
    <property type="evidence" value="ECO:0007669"/>
    <property type="project" value="UniProtKB-SubCell"/>
</dbReference>
<dbReference type="AlphaFoldDB" id="A0A2P2KCX9"/>
<dbReference type="PIRSF" id="PIRSF028937">
    <property type="entry name" value="Lg_Ch_AO"/>
    <property type="match status" value="1"/>
</dbReference>
<evidence type="ECO:0000256" key="5">
    <source>
        <dbReference type="ARBA" id="ARBA00013125"/>
    </source>
</evidence>
<keyword evidence="8 14" id="KW-0274">FAD</keyword>
<dbReference type="GO" id="GO:0050660">
    <property type="term" value="F:flavin adenine dinucleotide binding"/>
    <property type="evidence" value="ECO:0007669"/>
    <property type="project" value="InterPro"/>
</dbReference>
<name>A0A2P2KCX9_RHIMU</name>
<evidence type="ECO:0000256" key="3">
    <source>
        <dbReference type="ARBA" id="ARBA00004370"/>
    </source>
</evidence>
<dbReference type="EC" id="1.1.3.20" evidence="5 12"/>
<evidence type="ECO:0000256" key="10">
    <source>
        <dbReference type="ARBA" id="ARBA00023002"/>
    </source>
</evidence>
<evidence type="ECO:0000256" key="13">
    <source>
        <dbReference type="PIRSR" id="PIRSR028937-1"/>
    </source>
</evidence>
<feature type="binding site" evidence="14">
    <location>
        <begin position="235"/>
        <end position="250"/>
    </location>
    <ligand>
        <name>FAD</name>
        <dbReference type="ChEBI" id="CHEBI:57692"/>
    </ligand>
</feature>
<feature type="active site" description="Proton acceptor" evidence="13">
    <location>
        <position position="670"/>
    </location>
</feature>
<feature type="domain" description="Glucose-methanol-choline oxidoreductase N-terminal" evidence="15">
    <location>
        <begin position="283"/>
        <end position="504"/>
    </location>
</feature>
<dbReference type="PANTHER" id="PTHR46056">
    <property type="entry name" value="LONG-CHAIN-ALCOHOL OXIDASE"/>
    <property type="match status" value="1"/>
</dbReference>
<accession>A0A2P2KCX9</accession>
<sequence length="742" mass="80932">MRKGSHPLLRGRIRENKNIHGFSSGEMRTLASICEAIWPSLPSNSVEGKEDSPSMAVQTFYQVSGSQFPFPDEVAEIMVKRGLKESVILVRLVLWALSTRIGTLLICGWLCFDEKWPFIKNFSSMALDKREKALQNWFNHRFLILIEIVFLYVRIVCLHNFFSRVDENGSNPAWEAIGYQVGTDESPTQVPKERPLEKGLVETVKETESTLLLSLSKKGLNVAHDHEQDLYKIKCDVVIVGSGCGGGVAAAVLAASGYKVIVLEKGNYFTAADYSGLEGPSLDQLYEAGGMLATVDGKTFIMAGSTVGGGSAVNWSACINTPKNILREWAEDQKIRLFASPEYASAMRTVCERIGVTEECVEEGFQNQVLRRGCENLGLEVATVPRNSSEKHYCGSCGYGCPKGEKRGTDTTWLVDAVEDGAVILTGCKAERFILEKNKSGRSKRGKKCLGVLAKSLNNNISMKLQIEARVTISAGGALSTPPLMISSGLKNKNIGRNLHLHSVLMAWGYFPESNPDFKGKAYEGGIITSVHKVVSGDSKLRAIIETPTLGPASFAAISPWESGLAMKKQMMKYARTAHLIVIIRDRGSGEVKAEGRITHDLDVLDEENLRAGLRRALRILIAAGAVEVGTHRSDGKRINCSGINDKDLEEFIDEVAAPGRARNSYSSAHQMGSCRMGMDEKEGAVDENGECWEAEGLFVCDASVLPSALGVNPMITIQSTAYCLSKGIAESLNVLQSVERS</sequence>
<feature type="domain" description="FAD-dependent oxidoreductase 2 FAD-binding" evidence="16">
    <location>
        <begin position="236"/>
        <end position="270"/>
    </location>
</feature>
<dbReference type="EMBL" id="GGEC01023104">
    <property type="protein sequence ID" value="MBX03588.1"/>
    <property type="molecule type" value="Transcribed_RNA"/>
</dbReference>
<feature type="domain" description="Glucose-methanol-choline oxidoreductase C-terminal" evidence="17">
    <location>
        <begin position="603"/>
        <end position="722"/>
    </location>
</feature>
<comment type="function">
    <text evidence="2 12">Long-chain fatty alcohol oxidase involved in the omega-oxidation pathway of lipid degradation.</text>
</comment>
<proteinExistence type="inferred from homology"/>
<evidence type="ECO:0000256" key="12">
    <source>
        <dbReference type="PIRNR" id="PIRNR028937"/>
    </source>
</evidence>
<evidence type="ECO:0000256" key="8">
    <source>
        <dbReference type="ARBA" id="ARBA00022827"/>
    </source>
</evidence>
<dbReference type="Pfam" id="PF00890">
    <property type="entry name" value="FAD_binding_2"/>
    <property type="match status" value="1"/>
</dbReference>
<keyword evidence="10 12" id="KW-0560">Oxidoreductase</keyword>
<evidence type="ECO:0000256" key="4">
    <source>
        <dbReference type="ARBA" id="ARBA00010790"/>
    </source>
</evidence>
<evidence type="ECO:0000256" key="7">
    <source>
        <dbReference type="ARBA" id="ARBA00022692"/>
    </source>
</evidence>
<dbReference type="InterPro" id="IPR036188">
    <property type="entry name" value="FAD/NAD-bd_sf"/>
</dbReference>
<dbReference type="InterPro" id="IPR003953">
    <property type="entry name" value="FAD-dep_OxRdtase_2_FAD-bd"/>
</dbReference>
<dbReference type="SUPFAM" id="SSF51905">
    <property type="entry name" value="FAD/NAD(P)-binding domain"/>
    <property type="match status" value="1"/>
</dbReference>
<evidence type="ECO:0000256" key="9">
    <source>
        <dbReference type="ARBA" id="ARBA00022989"/>
    </source>
</evidence>
<keyword evidence="6" id="KW-0285">Flavoprotein</keyword>
<evidence type="ECO:0000256" key="6">
    <source>
        <dbReference type="ARBA" id="ARBA00022630"/>
    </source>
</evidence>
<keyword evidence="11 12" id="KW-0472">Membrane</keyword>
<dbReference type="Gene3D" id="3.50.50.60">
    <property type="entry name" value="FAD/NAD(P)-binding domain"/>
    <property type="match status" value="2"/>
</dbReference>
<keyword evidence="7" id="KW-0812">Transmembrane</keyword>
<evidence type="ECO:0000256" key="11">
    <source>
        <dbReference type="ARBA" id="ARBA00023136"/>
    </source>
</evidence>
<reference evidence="18" key="1">
    <citation type="submission" date="2018-02" db="EMBL/GenBank/DDBJ databases">
        <title>Rhizophora mucronata_Transcriptome.</title>
        <authorList>
            <person name="Meera S.P."/>
            <person name="Sreeshan A."/>
            <person name="Augustine A."/>
        </authorList>
    </citation>
    <scope>NUCLEOTIDE SEQUENCE</scope>
    <source>
        <tissue evidence="18">Leaf</tissue>
    </source>
</reference>
<keyword evidence="9" id="KW-1133">Transmembrane helix</keyword>
<dbReference type="InterPro" id="IPR000172">
    <property type="entry name" value="GMC_OxRdtase_N"/>
</dbReference>
<evidence type="ECO:0000256" key="14">
    <source>
        <dbReference type="PIRSR" id="PIRSR028937-2"/>
    </source>
</evidence>
<dbReference type="InterPro" id="IPR007867">
    <property type="entry name" value="GMC_OxRtase_C"/>
</dbReference>
<comment type="catalytic activity">
    <reaction evidence="1 12">
        <text>a long-chain primary fatty alcohol + O2 = a long-chain fatty aldehyde + H2O2</text>
        <dbReference type="Rhea" id="RHEA:22756"/>
        <dbReference type="ChEBI" id="CHEBI:15379"/>
        <dbReference type="ChEBI" id="CHEBI:16240"/>
        <dbReference type="ChEBI" id="CHEBI:17176"/>
        <dbReference type="ChEBI" id="CHEBI:77396"/>
        <dbReference type="EC" id="1.1.3.20"/>
    </reaction>
</comment>
<evidence type="ECO:0000259" key="15">
    <source>
        <dbReference type="Pfam" id="PF00732"/>
    </source>
</evidence>
<protein>
    <recommendedName>
        <fullName evidence="5 12">Long-chain-alcohol oxidase</fullName>
        <ecNumber evidence="5 12">1.1.3.20</ecNumber>
    </recommendedName>
</protein>
<dbReference type="PANTHER" id="PTHR46056:SF10">
    <property type="entry name" value="LONG-CHAIN-ALCOHOL OXIDASE FAO3"/>
    <property type="match status" value="1"/>
</dbReference>
<dbReference type="Pfam" id="PF00732">
    <property type="entry name" value="GMC_oxred_N"/>
    <property type="match status" value="1"/>
</dbReference>
<evidence type="ECO:0000256" key="1">
    <source>
        <dbReference type="ARBA" id="ARBA00000920"/>
    </source>
</evidence>
<evidence type="ECO:0000259" key="17">
    <source>
        <dbReference type="Pfam" id="PF05199"/>
    </source>
</evidence>